<proteinExistence type="predicted"/>
<dbReference type="Proteomes" id="UP001589575">
    <property type="component" value="Unassembled WGS sequence"/>
</dbReference>
<name>A0ABV5G8L9_9MICC</name>
<dbReference type="EMBL" id="JBHMFI010000023">
    <property type="protein sequence ID" value="MFB9075277.1"/>
    <property type="molecule type" value="Genomic_DNA"/>
</dbReference>
<gene>
    <name evidence="2" type="ORF">ACFFX0_30540</name>
</gene>
<sequence length="48" mass="5286">MSPHPAPSSRTARRSLRVQESGRRFASARGREPVHPGGRCLRAATMRS</sequence>
<organism evidence="2 3">
    <name type="scientific">Citricoccus parietis</name>
    <dbReference type="NCBI Taxonomy" id="592307"/>
    <lineage>
        <taxon>Bacteria</taxon>
        <taxon>Bacillati</taxon>
        <taxon>Actinomycetota</taxon>
        <taxon>Actinomycetes</taxon>
        <taxon>Micrococcales</taxon>
        <taxon>Micrococcaceae</taxon>
        <taxon>Citricoccus</taxon>
    </lineage>
</organism>
<evidence type="ECO:0000313" key="2">
    <source>
        <dbReference type="EMBL" id="MFB9075277.1"/>
    </source>
</evidence>
<feature type="region of interest" description="Disordered" evidence="1">
    <location>
        <begin position="1"/>
        <end position="48"/>
    </location>
</feature>
<evidence type="ECO:0000256" key="1">
    <source>
        <dbReference type="SAM" id="MobiDB-lite"/>
    </source>
</evidence>
<protein>
    <submittedName>
        <fullName evidence="2">Uncharacterized protein</fullName>
    </submittedName>
</protein>
<reference evidence="2 3" key="1">
    <citation type="submission" date="2024-09" db="EMBL/GenBank/DDBJ databases">
        <authorList>
            <person name="Sun Q."/>
            <person name="Mori K."/>
        </authorList>
    </citation>
    <scope>NUCLEOTIDE SEQUENCE [LARGE SCALE GENOMIC DNA]</scope>
    <source>
        <strain evidence="2 3">CCM 7609</strain>
    </source>
</reference>
<keyword evidence="3" id="KW-1185">Reference proteome</keyword>
<accession>A0ABV5G8L9</accession>
<evidence type="ECO:0000313" key="3">
    <source>
        <dbReference type="Proteomes" id="UP001589575"/>
    </source>
</evidence>
<comment type="caution">
    <text evidence="2">The sequence shown here is derived from an EMBL/GenBank/DDBJ whole genome shotgun (WGS) entry which is preliminary data.</text>
</comment>